<dbReference type="EMBL" id="BAAANC010000006">
    <property type="protein sequence ID" value="GAA1561384.1"/>
    <property type="molecule type" value="Genomic_DNA"/>
</dbReference>
<dbReference type="RefSeq" id="WP_344183563.1">
    <property type="nucleotide sequence ID" value="NZ_BAAANC010000006.1"/>
</dbReference>
<name>A0ABN2CMV6_9ACTN</name>
<proteinExistence type="predicted"/>
<reference evidence="1 2" key="1">
    <citation type="journal article" date="2019" name="Int. J. Syst. Evol. Microbiol.">
        <title>The Global Catalogue of Microorganisms (GCM) 10K type strain sequencing project: providing services to taxonomists for standard genome sequencing and annotation.</title>
        <authorList>
            <consortium name="The Broad Institute Genomics Platform"/>
            <consortium name="The Broad Institute Genome Sequencing Center for Infectious Disease"/>
            <person name="Wu L."/>
            <person name="Ma J."/>
        </authorList>
    </citation>
    <scope>NUCLEOTIDE SEQUENCE [LARGE SCALE GENOMIC DNA]</scope>
    <source>
        <strain evidence="1 2">JCM 14303</strain>
    </source>
</reference>
<organism evidence="1 2">
    <name type="scientific">Kribbella lupini</name>
    <dbReference type="NCBI Taxonomy" id="291602"/>
    <lineage>
        <taxon>Bacteria</taxon>
        <taxon>Bacillati</taxon>
        <taxon>Actinomycetota</taxon>
        <taxon>Actinomycetes</taxon>
        <taxon>Propionibacteriales</taxon>
        <taxon>Kribbellaceae</taxon>
        <taxon>Kribbella</taxon>
    </lineage>
</organism>
<keyword evidence="2" id="KW-1185">Reference proteome</keyword>
<dbReference type="SUPFAM" id="SSF56112">
    <property type="entry name" value="Protein kinase-like (PK-like)"/>
    <property type="match status" value="1"/>
</dbReference>
<comment type="caution">
    <text evidence="1">The sequence shown here is derived from an EMBL/GenBank/DDBJ whole genome shotgun (WGS) entry which is preliminary data.</text>
</comment>
<dbReference type="Pfam" id="PF04655">
    <property type="entry name" value="APH_6_hur"/>
    <property type="match status" value="1"/>
</dbReference>
<evidence type="ECO:0000313" key="2">
    <source>
        <dbReference type="Proteomes" id="UP001500363"/>
    </source>
</evidence>
<protein>
    <submittedName>
        <fullName evidence="1">Aminoglycoside phosphotransferase family protein</fullName>
    </submittedName>
</protein>
<dbReference type="Gene3D" id="3.90.1200.10">
    <property type="match status" value="1"/>
</dbReference>
<sequence>MIPDSFTRATIDREGAGGEAWLSDLPAIVEELLTRWKCEYDGAVAHGQVGLIVPVRRADAAAVLKVSFPHPGNAYEPEAFAAWGGRGAVLLYERDDERFAMLLERAGPSRLADLRDGEEIAEVAGRLSRRLSVPGPVGWPRLQDQADGWEEQLRAGASEFPEVLPISVVDAALVIVDELARHQPELVVHGDLHPRNILRSEREDWLAIDPKGWVGDPAFDGSIYFGSRARALMETDDRTSALRRELEVFADAAELDAERVRQWVRLQLALAAYRGRRRGFGFARGGLMLERFVEFVDQLAVSW</sequence>
<accession>A0ABN2CMV6</accession>
<dbReference type="Proteomes" id="UP001500363">
    <property type="component" value="Unassembled WGS sequence"/>
</dbReference>
<gene>
    <name evidence="1" type="ORF">GCM10009741_78390</name>
</gene>
<dbReference type="InterPro" id="IPR011009">
    <property type="entry name" value="Kinase-like_dom_sf"/>
</dbReference>
<evidence type="ECO:0000313" key="1">
    <source>
        <dbReference type="EMBL" id="GAA1561384.1"/>
    </source>
</evidence>
<dbReference type="InterPro" id="IPR006748">
    <property type="entry name" value="NH2Glyco/OHUrea_AB-resist_kin"/>
</dbReference>